<evidence type="ECO:0000259" key="2">
    <source>
        <dbReference type="PROSITE" id="PS50146"/>
    </source>
</evidence>
<dbReference type="InterPro" id="IPR017438">
    <property type="entry name" value="ATP-NAD_kinase_N"/>
</dbReference>
<dbReference type="PROSITE" id="PS50146">
    <property type="entry name" value="DAGK"/>
    <property type="match status" value="1"/>
</dbReference>
<feature type="domain" description="DAGKc" evidence="2">
    <location>
        <begin position="112"/>
        <end position="154"/>
    </location>
</feature>
<protein>
    <recommendedName>
        <fullName evidence="2">DAGKc domain-containing protein</fullName>
    </recommendedName>
</protein>
<evidence type="ECO:0000313" key="3">
    <source>
        <dbReference type="EnsemblMetazoa" id="GPAI045530-PA"/>
    </source>
</evidence>
<dbReference type="VEuPathDB" id="VectorBase:GPAI045530"/>
<accession>A0A1B0AH35</accession>
<reference evidence="4" key="1">
    <citation type="submission" date="2014-03" db="EMBL/GenBank/DDBJ databases">
        <authorList>
            <person name="Aksoy S."/>
            <person name="Warren W."/>
            <person name="Wilson R.K."/>
        </authorList>
    </citation>
    <scope>NUCLEOTIDE SEQUENCE [LARGE SCALE GENOMIC DNA]</scope>
    <source>
        <strain evidence="4">IAEA</strain>
    </source>
</reference>
<organism evidence="3 4">
    <name type="scientific">Glossina pallidipes</name>
    <name type="common">Tsetse fly</name>
    <dbReference type="NCBI Taxonomy" id="7398"/>
    <lineage>
        <taxon>Eukaryota</taxon>
        <taxon>Metazoa</taxon>
        <taxon>Ecdysozoa</taxon>
        <taxon>Arthropoda</taxon>
        <taxon>Hexapoda</taxon>
        <taxon>Insecta</taxon>
        <taxon>Pterygota</taxon>
        <taxon>Neoptera</taxon>
        <taxon>Endopterygota</taxon>
        <taxon>Diptera</taxon>
        <taxon>Brachycera</taxon>
        <taxon>Muscomorpha</taxon>
        <taxon>Hippoboscoidea</taxon>
        <taxon>Glossinidae</taxon>
        <taxon>Glossina</taxon>
    </lineage>
</organism>
<dbReference type="EnsemblMetazoa" id="GPAI045530-RA">
    <property type="protein sequence ID" value="GPAI045530-PA"/>
    <property type="gene ID" value="GPAI045530"/>
</dbReference>
<evidence type="ECO:0000313" key="4">
    <source>
        <dbReference type="Proteomes" id="UP000092445"/>
    </source>
</evidence>
<dbReference type="GO" id="GO:0016301">
    <property type="term" value="F:kinase activity"/>
    <property type="evidence" value="ECO:0007669"/>
    <property type="project" value="InterPro"/>
</dbReference>
<dbReference type="Pfam" id="PF00781">
    <property type="entry name" value="DAGK_cat"/>
    <property type="match status" value="1"/>
</dbReference>
<name>A0A1B0AH35_GLOPL</name>
<dbReference type="SUPFAM" id="SSF111331">
    <property type="entry name" value="NAD kinase/diacylglycerol kinase-like"/>
    <property type="match status" value="1"/>
</dbReference>
<dbReference type="Proteomes" id="UP000092445">
    <property type="component" value="Unassembled WGS sequence"/>
</dbReference>
<evidence type="ECO:0000256" key="1">
    <source>
        <dbReference type="SAM" id="MobiDB-lite"/>
    </source>
</evidence>
<keyword evidence="4" id="KW-1185">Reference proteome</keyword>
<reference evidence="3" key="2">
    <citation type="submission" date="2020-05" db="UniProtKB">
        <authorList>
            <consortium name="EnsemblMetazoa"/>
        </authorList>
    </citation>
    <scope>IDENTIFICATION</scope>
    <source>
        <strain evidence="3">IAEA</strain>
    </source>
</reference>
<dbReference type="Gene3D" id="3.40.50.10330">
    <property type="entry name" value="Probable inorganic polyphosphate/atp-NAD kinase, domain 1"/>
    <property type="match status" value="1"/>
</dbReference>
<dbReference type="STRING" id="7398.A0A1B0AH35"/>
<sequence>MVYKVRPLMVDGSTTILRNFYADLLCSYVDNATSNPYSQSWHANFTFSFVARDCCNKTFTEVVDCVRRMRVPLMFDCLPIVGNGNDGGAAECVPWNELLFGPWDGNTVAQLVDIKKTKHVGHAKTLVESLNSLLDVIIVAGGDGTSSEVVTGVDVKNIIFYPTKVPFEQERIGSVVAHDDDNDDDDDNDNRYDDYDTDKGVT</sequence>
<dbReference type="AlphaFoldDB" id="A0A1B0AH35"/>
<feature type="compositionally biased region" description="Basic and acidic residues" evidence="1">
    <location>
        <begin position="189"/>
        <end position="202"/>
    </location>
</feature>
<feature type="region of interest" description="Disordered" evidence="1">
    <location>
        <begin position="174"/>
        <end position="202"/>
    </location>
</feature>
<proteinExistence type="predicted"/>
<dbReference type="InterPro" id="IPR001206">
    <property type="entry name" value="Diacylglycerol_kinase_cat_dom"/>
</dbReference>
<dbReference type="InterPro" id="IPR016064">
    <property type="entry name" value="NAD/diacylglycerol_kinase_sf"/>
</dbReference>